<keyword evidence="4" id="KW-0460">Magnesium</keyword>
<evidence type="ECO:0000259" key="8">
    <source>
        <dbReference type="Pfam" id="PF21404"/>
    </source>
</evidence>
<dbReference type="InterPro" id="IPR036900">
    <property type="entry name" value="A-D-PHexomutase_C_sf"/>
</dbReference>
<comment type="similarity">
    <text evidence="2">Belongs to the phosphohexose mutase family.</text>
</comment>
<feature type="domain" description="Alpha-D-phosphohexomutase C-terminal" evidence="6">
    <location>
        <begin position="424"/>
        <end position="459"/>
    </location>
</feature>
<dbReference type="Pfam" id="PF21404">
    <property type="entry name" value="AMG1_III"/>
    <property type="match status" value="1"/>
</dbReference>
<comment type="caution">
    <text evidence="9">The sequence shown here is derived from an EMBL/GenBank/DDBJ whole genome shotgun (WGS) entry which is preliminary data.</text>
</comment>
<organism evidence="9 10">
    <name type="scientific">Tribonema minus</name>
    <dbReference type="NCBI Taxonomy" id="303371"/>
    <lineage>
        <taxon>Eukaryota</taxon>
        <taxon>Sar</taxon>
        <taxon>Stramenopiles</taxon>
        <taxon>Ochrophyta</taxon>
        <taxon>PX clade</taxon>
        <taxon>Xanthophyceae</taxon>
        <taxon>Tribonematales</taxon>
        <taxon>Tribonemataceae</taxon>
        <taxon>Tribonema</taxon>
    </lineage>
</organism>
<evidence type="ECO:0000256" key="5">
    <source>
        <dbReference type="ARBA" id="ARBA00023235"/>
    </source>
</evidence>
<dbReference type="GO" id="GO:0046872">
    <property type="term" value="F:metal ion binding"/>
    <property type="evidence" value="ECO:0007669"/>
    <property type="project" value="UniProtKB-KW"/>
</dbReference>
<comment type="cofactor">
    <cofactor evidence="1">
        <name>Mg(2+)</name>
        <dbReference type="ChEBI" id="CHEBI:18420"/>
    </cofactor>
</comment>
<dbReference type="AlphaFoldDB" id="A0A835YZK6"/>
<sequence>MHTRAVGQAAPSASTIDRLYPGVTPAALKFPNPDKRLAYGTAGFRDAAELLESTLLRMGMLAALRSMKTGMAVGIAVTASHNAAGDNGVKLVDPGGGMLERAWEGAAEELANAPPHRLAFALAEEGVALLGGAARDLGELTTPQLHHCVRMANAERGGGPYWGRAEWRGEGGYFKMVASAFAEVRNAGTDGELNLNCGAEHAQKTQRPPAGFVAGRDNGKRCCSLDGDADRLVYHYFDSSGVWHLLDGDKMAALVATFLQEELAAAGLHHRLSMAVVQTAYANGASTAFLKANGIKVAFAATGVKFLHHEALRYDVGVYFEANGHGTVLFKDSAVSTLLSRQVRAAQQARRRKALAVKRLLHVRQLVNQAVGDAFSDILLAEVILRLRKWGLPEWDAMYADLPSRQVRAATALRTARLNAEAHALDPRGRCFVRPSGTEDAVRVYAEAATQGEADALALAALQVRARARVAYGEECEVI</sequence>
<dbReference type="OrthoDB" id="1928at2759"/>
<reference evidence="9" key="1">
    <citation type="submission" date="2021-02" db="EMBL/GenBank/DDBJ databases">
        <title>First Annotated Genome of the Yellow-green Alga Tribonema minus.</title>
        <authorList>
            <person name="Mahan K.M."/>
        </authorList>
    </citation>
    <scope>NUCLEOTIDE SEQUENCE</scope>
    <source>
        <strain evidence="9">UTEX B ZZ1240</strain>
    </source>
</reference>
<name>A0A835YZK6_9STRA</name>
<dbReference type="Pfam" id="PF02878">
    <property type="entry name" value="PGM_PMM_I"/>
    <property type="match status" value="1"/>
</dbReference>
<keyword evidence="3" id="KW-0479">Metal-binding</keyword>
<proteinExistence type="inferred from homology"/>
<feature type="domain" description="Alpha-D-phosphohexomutase alpha/beta/alpha" evidence="7">
    <location>
        <begin position="68"/>
        <end position="110"/>
    </location>
</feature>
<protein>
    <submittedName>
        <fullName evidence="9">Putative phosphoacetylglucosamine mutase</fullName>
    </submittedName>
</protein>
<dbReference type="EMBL" id="JAFCMP010000191">
    <property type="protein sequence ID" value="KAG5183674.1"/>
    <property type="molecule type" value="Genomic_DNA"/>
</dbReference>
<dbReference type="PANTHER" id="PTHR45955">
    <property type="entry name" value="PHOSPHOACETYLGLUCOSAMINE MUTASE"/>
    <property type="match status" value="1"/>
</dbReference>
<evidence type="ECO:0000313" key="10">
    <source>
        <dbReference type="Proteomes" id="UP000664859"/>
    </source>
</evidence>
<dbReference type="Gene3D" id="3.40.120.10">
    <property type="entry name" value="Alpha-D-Glucose-1,6-Bisphosphate, subunit A, domain 3"/>
    <property type="match status" value="2"/>
</dbReference>
<evidence type="ECO:0000313" key="9">
    <source>
        <dbReference type="EMBL" id="KAG5183674.1"/>
    </source>
</evidence>
<dbReference type="InterPro" id="IPR016055">
    <property type="entry name" value="A-D-PHexomutase_a/b/a-I/II/III"/>
</dbReference>
<dbReference type="InterPro" id="IPR005844">
    <property type="entry name" value="A-D-PHexomutase_a/b/a-I"/>
</dbReference>
<dbReference type="GO" id="GO:0006048">
    <property type="term" value="P:UDP-N-acetylglucosamine biosynthetic process"/>
    <property type="evidence" value="ECO:0007669"/>
    <property type="project" value="TreeGrafter"/>
</dbReference>
<evidence type="ECO:0000259" key="6">
    <source>
        <dbReference type="Pfam" id="PF00408"/>
    </source>
</evidence>
<dbReference type="Gene3D" id="3.30.310.50">
    <property type="entry name" value="Alpha-D-phosphohexomutase, C-terminal domain"/>
    <property type="match status" value="1"/>
</dbReference>
<dbReference type="GO" id="GO:0004610">
    <property type="term" value="F:phosphoacetylglucosamine mutase activity"/>
    <property type="evidence" value="ECO:0007669"/>
    <property type="project" value="TreeGrafter"/>
</dbReference>
<evidence type="ECO:0000256" key="4">
    <source>
        <dbReference type="ARBA" id="ARBA00022842"/>
    </source>
</evidence>
<accession>A0A835YZK6</accession>
<evidence type="ECO:0000256" key="2">
    <source>
        <dbReference type="ARBA" id="ARBA00010231"/>
    </source>
</evidence>
<dbReference type="Pfam" id="PF00408">
    <property type="entry name" value="PGM_PMM_IV"/>
    <property type="match status" value="1"/>
</dbReference>
<evidence type="ECO:0000259" key="7">
    <source>
        <dbReference type="Pfam" id="PF02878"/>
    </source>
</evidence>
<keyword evidence="5" id="KW-0413">Isomerase</keyword>
<evidence type="ECO:0000256" key="1">
    <source>
        <dbReference type="ARBA" id="ARBA00001946"/>
    </source>
</evidence>
<evidence type="ECO:0000256" key="3">
    <source>
        <dbReference type="ARBA" id="ARBA00022723"/>
    </source>
</evidence>
<dbReference type="SUPFAM" id="SSF53738">
    <property type="entry name" value="Phosphoglucomutase, first 3 domains"/>
    <property type="match status" value="2"/>
</dbReference>
<feature type="domain" description="Phosphoacetylglucosamine mutase AMG1" evidence="8">
    <location>
        <begin position="247"/>
        <end position="390"/>
    </location>
</feature>
<dbReference type="Proteomes" id="UP000664859">
    <property type="component" value="Unassembled WGS sequence"/>
</dbReference>
<dbReference type="GO" id="GO:0005975">
    <property type="term" value="P:carbohydrate metabolic process"/>
    <property type="evidence" value="ECO:0007669"/>
    <property type="project" value="InterPro"/>
</dbReference>
<dbReference type="InterPro" id="IPR005843">
    <property type="entry name" value="A-D-PHexomutase_C"/>
</dbReference>
<dbReference type="SUPFAM" id="SSF55957">
    <property type="entry name" value="Phosphoglucomutase, C-terminal domain"/>
    <property type="match status" value="1"/>
</dbReference>
<keyword evidence="10" id="KW-1185">Reference proteome</keyword>
<dbReference type="PANTHER" id="PTHR45955:SF1">
    <property type="entry name" value="PHOSPHOACETYLGLUCOSAMINE MUTASE"/>
    <property type="match status" value="1"/>
</dbReference>
<dbReference type="InterPro" id="IPR049022">
    <property type="entry name" value="AMG1_III"/>
</dbReference>
<gene>
    <name evidence="9" type="ORF">JKP88DRAFT_260691</name>
</gene>